<evidence type="ECO:0000313" key="5">
    <source>
        <dbReference type="EMBL" id="MFC0674943.1"/>
    </source>
</evidence>
<accession>A0ABV6RD76</accession>
<dbReference type="Pfam" id="PF07702">
    <property type="entry name" value="UTRA"/>
    <property type="match status" value="1"/>
</dbReference>
<dbReference type="InterPro" id="IPR011663">
    <property type="entry name" value="UTRA"/>
</dbReference>
<dbReference type="PANTHER" id="PTHR44846">
    <property type="entry name" value="MANNOSYL-D-GLYCERATE TRANSPORT/METABOLISM SYSTEM REPRESSOR MNGR-RELATED"/>
    <property type="match status" value="1"/>
</dbReference>
<dbReference type="PANTHER" id="PTHR44846:SF1">
    <property type="entry name" value="MANNOSYL-D-GLYCERATE TRANSPORT_METABOLISM SYSTEM REPRESSOR MNGR-RELATED"/>
    <property type="match status" value="1"/>
</dbReference>
<dbReference type="SUPFAM" id="SSF64288">
    <property type="entry name" value="Chorismate lyase-like"/>
    <property type="match status" value="1"/>
</dbReference>
<evidence type="ECO:0000313" key="6">
    <source>
        <dbReference type="Proteomes" id="UP001589793"/>
    </source>
</evidence>
<dbReference type="PROSITE" id="PS50949">
    <property type="entry name" value="HTH_GNTR"/>
    <property type="match status" value="1"/>
</dbReference>
<comment type="caution">
    <text evidence="5">The sequence shown here is derived from an EMBL/GenBank/DDBJ whole genome shotgun (WGS) entry which is preliminary data.</text>
</comment>
<evidence type="ECO:0000256" key="1">
    <source>
        <dbReference type="ARBA" id="ARBA00023015"/>
    </source>
</evidence>
<keyword evidence="2" id="KW-0238">DNA-binding</keyword>
<sequence length="248" mass="28100">MDFTPSAIQTSSMTQQVYADLRRQILHGDLPDGAKLPSEPESCRTYNVSRTTVREAYSMLQQEGIVEVRRGSGRYIVPGASTIMKGSANLIRSMRVFLEARGHQPQVEVLAAVTRPAEPEESSFFHHDGEVLEIQRAYIDGGDLLTYAINVLNPSDVPDWRSTDWHASMREIADRHGRSVRNSVVDVSAANLPPEIQERFTTDPTQPWLRTSGPSYDQRGRPLWWSYEYTRGDVRTVRIVNRESLNPE</sequence>
<dbReference type="Proteomes" id="UP001589793">
    <property type="component" value="Unassembled WGS sequence"/>
</dbReference>
<keyword evidence="1" id="KW-0805">Transcription regulation</keyword>
<keyword evidence="3" id="KW-0804">Transcription</keyword>
<evidence type="ECO:0000256" key="2">
    <source>
        <dbReference type="ARBA" id="ARBA00023125"/>
    </source>
</evidence>
<dbReference type="RefSeq" id="WP_376981504.1">
    <property type="nucleotide sequence ID" value="NZ_JBHLSV010000016.1"/>
</dbReference>
<evidence type="ECO:0000259" key="4">
    <source>
        <dbReference type="PROSITE" id="PS50949"/>
    </source>
</evidence>
<dbReference type="SMART" id="SM00866">
    <property type="entry name" value="UTRA"/>
    <property type="match status" value="1"/>
</dbReference>
<dbReference type="SUPFAM" id="SSF46785">
    <property type="entry name" value="Winged helix' DNA-binding domain"/>
    <property type="match status" value="1"/>
</dbReference>
<dbReference type="InterPro" id="IPR036390">
    <property type="entry name" value="WH_DNA-bd_sf"/>
</dbReference>
<dbReference type="SMART" id="SM00345">
    <property type="entry name" value="HTH_GNTR"/>
    <property type="match status" value="1"/>
</dbReference>
<proteinExistence type="predicted"/>
<dbReference type="InterPro" id="IPR000524">
    <property type="entry name" value="Tscrpt_reg_HTH_GntR"/>
</dbReference>
<name>A0ABV6RD76_9MICO</name>
<keyword evidence="6" id="KW-1185">Reference proteome</keyword>
<dbReference type="Gene3D" id="1.10.10.10">
    <property type="entry name" value="Winged helix-like DNA-binding domain superfamily/Winged helix DNA-binding domain"/>
    <property type="match status" value="1"/>
</dbReference>
<protein>
    <submittedName>
        <fullName evidence="5">GntR family transcriptional regulator</fullName>
    </submittedName>
</protein>
<dbReference type="Gene3D" id="3.40.1410.10">
    <property type="entry name" value="Chorismate lyase-like"/>
    <property type="match status" value="1"/>
</dbReference>
<organism evidence="5 6">
    <name type="scientific">Brachybacterium hainanense</name>
    <dbReference type="NCBI Taxonomy" id="1541174"/>
    <lineage>
        <taxon>Bacteria</taxon>
        <taxon>Bacillati</taxon>
        <taxon>Actinomycetota</taxon>
        <taxon>Actinomycetes</taxon>
        <taxon>Micrococcales</taxon>
        <taxon>Dermabacteraceae</taxon>
        <taxon>Brachybacterium</taxon>
    </lineage>
</organism>
<dbReference type="PRINTS" id="PR00035">
    <property type="entry name" value="HTHGNTR"/>
</dbReference>
<feature type="domain" description="HTH gntR-type" evidence="4">
    <location>
        <begin position="11"/>
        <end position="79"/>
    </location>
</feature>
<dbReference type="InterPro" id="IPR036388">
    <property type="entry name" value="WH-like_DNA-bd_sf"/>
</dbReference>
<dbReference type="InterPro" id="IPR050679">
    <property type="entry name" value="Bact_HTH_transcr_reg"/>
</dbReference>
<dbReference type="InterPro" id="IPR028978">
    <property type="entry name" value="Chorismate_lyase_/UTRA_dom_sf"/>
</dbReference>
<dbReference type="EMBL" id="JBHLSV010000016">
    <property type="protein sequence ID" value="MFC0674943.1"/>
    <property type="molecule type" value="Genomic_DNA"/>
</dbReference>
<reference evidence="5 6" key="1">
    <citation type="submission" date="2024-09" db="EMBL/GenBank/DDBJ databases">
        <authorList>
            <person name="Sun Q."/>
            <person name="Mori K."/>
        </authorList>
    </citation>
    <scope>NUCLEOTIDE SEQUENCE [LARGE SCALE GENOMIC DNA]</scope>
    <source>
        <strain evidence="5 6">CICC 10874</strain>
    </source>
</reference>
<gene>
    <name evidence="5" type="ORF">ACFFF6_13325</name>
</gene>
<evidence type="ECO:0000256" key="3">
    <source>
        <dbReference type="ARBA" id="ARBA00023163"/>
    </source>
</evidence>
<dbReference type="Pfam" id="PF00392">
    <property type="entry name" value="GntR"/>
    <property type="match status" value="1"/>
</dbReference>
<dbReference type="CDD" id="cd07377">
    <property type="entry name" value="WHTH_GntR"/>
    <property type="match status" value="1"/>
</dbReference>